<reference evidence="2" key="1">
    <citation type="submission" date="2014-01" db="EMBL/GenBank/DDBJ databases">
        <authorList>
            <person name="Brown-Elliot B."/>
            <person name="Wallace R."/>
            <person name="Lenaerts A."/>
            <person name="Ordway D."/>
            <person name="DeGroote M.A."/>
            <person name="Parker T."/>
            <person name="Sizemore C."/>
            <person name="Tallon L.J."/>
            <person name="Sadzewicz L.K."/>
            <person name="Sengamalay N."/>
            <person name="Fraser C.M."/>
            <person name="Hine E."/>
            <person name="Shefchek K.A."/>
            <person name="Das S.P."/>
            <person name="Tettelin H."/>
        </authorList>
    </citation>
    <scope>NUCLEOTIDE SEQUENCE [LARGE SCALE GENOMIC DNA]</scope>
    <source>
        <strain evidence="2">4042</strain>
    </source>
</reference>
<dbReference type="PANTHER" id="PTHR33490:SF7">
    <property type="entry name" value="BLR2979 PROTEIN"/>
    <property type="match status" value="1"/>
</dbReference>
<dbReference type="EMBL" id="JAOB01000036">
    <property type="protein sequence ID" value="EUA44549.1"/>
    <property type="molecule type" value="Genomic_DNA"/>
</dbReference>
<feature type="domain" description="Transglutaminase-like" evidence="1">
    <location>
        <begin position="238"/>
        <end position="308"/>
    </location>
</feature>
<dbReference type="SMART" id="SM00460">
    <property type="entry name" value="TGc"/>
    <property type="match status" value="1"/>
</dbReference>
<dbReference type="InterPro" id="IPR002931">
    <property type="entry name" value="Transglutaminase-like"/>
</dbReference>
<dbReference type="PATRIC" id="fig|1299334.3.peg.3792"/>
<dbReference type="Pfam" id="PF01841">
    <property type="entry name" value="Transglut_core"/>
    <property type="match status" value="1"/>
</dbReference>
<dbReference type="InterPro" id="IPR038765">
    <property type="entry name" value="Papain-like_cys_pep_sf"/>
</dbReference>
<dbReference type="AlphaFoldDB" id="X8BKX8"/>
<dbReference type="SUPFAM" id="SSF54001">
    <property type="entry name" value="Cysteine proteinases"/>
    <property type="match status" value="1"/>
</dbReference>
<gene>
    <name evidence="2" type="ORF">I553_3614</name>
</gene>
<organism evidence="2">
    <name type="scientific">Mycobacterium xenopi 4042</name>
    <dbReference type="NCBI Taxonomy" id="1299334"/>
    <lineage>
        <taxon>Bacteria</taxon>
        <taxon>Bacillati</taxon>
        <taxon>Actinomycetota</taxon>
        <taxon>Actinomycetes</taxon>
        <taxon>Mycobacteriales</taxon>
        <taxon>Mycobacteriaceae</taxon>
        <taxon>Mycobacterium</taxon>
    </lineage>
</organism>
<sequence>MDPADLEDVNAAGERTELTDLLDGVHRGLRDLSGIITATQLSLPGRCTRCPASPPPDGAVTSPEGHAATGSLTAPNTAIPTWSPAPTGAVFSLPATCRPALPVPRIAHRPATADSSLSRDVYGNISSYFHVTEPHRVLTVTSDSVVEVDPPPDELYGSGSAWAPWEDAALRRRTAHWPSSSPSTWIRRRSPTRYVTMRPELCSAASVDRRAARAELTHPRGLHLPLRRDDGVHRGPRDAGGARGVCQDFTRLAIACLRANGLAARYVSGYLATDPPPGKERMVGIDATHAWVEVWTPENRWLGMDPTNNQMVDERYIVVGQGRDYADVPPLRGIIYTNSENSEIDVAVDVVPCAGECCMRDFVCPTAVSA</sequence>
<dbReference type="PANTHER" id="PTHR33490">
    <property type="entry name" value="BLR5614 PROTEIN-RELATED"/>
    <property type="match status" value="1"/>
</dbReference>
<comment type="caution">
    <text evidence="2">The sequence shown here is derived from an EMBL/GenBank/DDBJ whole genome shotgun (WGS) entry which is preliminary data.</text>
</comment>
<evidence type="ECO:0000313" key="2">
    <source>
        <dbReference type="EMBL" id="EUA44549.1"/>
    </source>
</evidence>
<protein>
    <submittedName>
        <fullName evidence="2">Transglutaminase-like superfamily protein</fullName>
    </submittedName>
</protein>
<accession>X8BKX8</accession>
<dbReference type="Gene3D" id="3.10.620.30">
    <property type="match status" value="1"/>
</dbReference>
<name>X8BKX8_MYCXE</name>
<evidence type="ECO:0000259" key="1">
    <source>
        <dbReference type="SMART" id="SM00460"/>
    </source>
</evidence>
<proteinExistence type="predicted"/>